<organism evidence="6 7">
    <name type="scientific">Malacoplasma iowae DK-CPA</name>
    <dbReference type="NCBI Taxonomy" id="1394179"/>
    <lineage>
        <taxon>Bacteria</taxon>
        <taxon>Bacillati</taxon>
        <taxon>Mycoplasmatota</taxon>
        <taxon>Mycoplasmoidales</taxon>
        <taxon>Mycoplasmoidaceae</taxon>
        <taxon>Malacoplasma</taxon>
    </lineage>
</organism>
<keyword evidence="3" id="KW-0560">Oxidoreductase</keyword>
<proteinExistence type="inferred from homology"/>
<evidence type="ECO:0000259" key="5">
    <source>
        <dbReference type="Pfam" id="PF02826"/>
    </source>
</evidence>
<dbReference type="Gene3D" id="3.40.50.720">
    <property type="entry name" value="NAD(P)-binding Rossmann-like Domain"/>
    <property type="match status" value="2"/>
</dbReference>
<feature type="domain" description="D-isomer specific 2-hydroxyacid dehydrogenase NAD-binding" evidence="5">
    <location>
        <begin position="111"/>
        <end position="297"/>
    </location>
</feature>
<dbReference type="InterPro" id="IPR006140">
    <property type="entry name" value="D-isomer_DH_NAD-bd"/>
</dbReference>
<dbReference type="SUPFAM" id="SSF52283">
    <property type="entry name" value="Formate/glycerate dehydrogenase catalytic domain-like"/>
    <property type="match status" value="1"/>
</dbReference>
<protein>
    <submittedName>
        <fullName evidence="6">D-lactate dehydrogenase</fullName>
    </submittedName>
</protein>
<accession>A0A084U381</accession>
<evidence type="ECO:0000256" key="2">
    <source>
        <dbReference type="ARBA" id="ARBA00023027"/>
    </source>
</evidence>
<dbReference type="PROSITE" id="PS00065">
    <property type="entry name" value="D_2_HYDROXYACID_DH_1"/>
    <property type="match status" value="1"/>
</dbReference>
<dbReference type="PANTHER" id="PTHR43026:SF1">
    <property type="entry name" value="2-HYDROXYACID DEHYDROGENASE HOMOLOG 1-RELATED"/>
    <property type="match status" value="1"/>
</dbReference>
<gene>
    <name evidence="6" type="primary">ldhA</name>
    <name evidence="6" type="ORF">P271_250</name>
</gene>
<dbReference type="GO" id="GO:0008720">
    <property type="term" value="F:D-lactate dehydrogenase (NAD+) activity"/>
    <property type="evidence" value="ECO:0007669"/>
    <property type="project" value="TreeGrafter"/>
</dbReference>
<reference evidence="6 7" key="1">
    <citation type="journal article" date="2014" name="PLoS ONE">
        <title>Reduction of Hydrogen Peroxide Accumulation and Toxicity by a Catalase from Mycoplasma iowae.</title>
        <authorList>
            <person name="Pritchard R.E."/>
            <person name="Prassinos A.J."/>
            <person name="Osborne J.D."/>
            <person name="Raviv Z."/>
            <person name="Balish M.F."/>
        </authorList>
    </citation>
    <scope>NUCLEOTIDE SEQUENCE [LARGE SCALE GENOMIC DNA]</scope>
    <source>
        <strain evidence="6 7">DK-CPA</strain>
    </source>
</reference>
<sequence>MKVICFGVREVEKPIFEKYNKNFGYELTLKSESLSIDNIDLIKGNDAIICRASDKITKDVLDKIKENNIEYVLTRTVGIDHIDVQYGKQLGFKMARVPSYSPTAIAEVAVSMAISLSRKILHFANKSISYDFSFDNVGFAKELKNSVVGILGTGKIGYETAKMFYGLGAKVIGYDPYINQEAKKILEYKSLDEVIKESDIISVHIPFIKGQNEKMINKDFINKMKDGSIIINCSRGQIQDDAAILESLKSNKLFGAGLDVLYDEKQYFGKKINSIDDPVVKELLGLYPRVLITPHIGSYTDEAVANMVEISYKNLEEFVKTGDCKNKI</sequence>
<dbReference type="PANTHER" id="PTHR43026">
    <property type="entry name" value="2-HYDROXYACID DEHYDROGENASE HOMOLOG 1-RELATED"/>
    <property type="match status" value="1"/>
</dbReference>
<comment type="similarity">
    <text evidence="1 3">Belongs to the D-isomer specific 2-hydroxyacid dehydrogenase family.</text>
</comment>
<dbReference type="InterPro" id="IPR058205">
    <property type="entry name" value="D-LDH-like"/>
</dbReference>
<evidence type="ECO:0000256" key="3">
    <source>
        <dbReference type="RuleBase" id="RU003719"/>
    </source>
</evidence>
<dbReference type="InterPro" id="IPR029752">
    <property type="entry name" value="D-isomer_DH_CS1"/>
</dbReference>
<keyword evidence="2" id="KW-0520">NAD</keyword>
<dbReference type="Proteomes" id="UP000028523">
    <property type="component" value="Unassembled WGS sequence"/>
</dbReference>
<comment type="caution">
    <text evidence="6">The sequence shown here is derived from an EMBL/GenBank/DDBJ whole genome shotgun (WGS) entry which is preliminary data.</text>
</comment>
<dbReference type="InterPro" id="IPR036291">
    <property type="entry name" value="NAD(P)-bd_dom_sf"/>
</dbReference>
<dbReference type="AlphaFoldDB" id="A0A084U381"/>
<evidence type="ECO:0000259" key="4">
    <source>
        <dbReference type="Pfam" id="PF00389"/>
    </source>
</evidence>
<name>A0A084U381_MALIO</name>
<keyword evidence="7" id="KW-1185">Reference proteome</keyword>
<dbReference type="SUPFAM" id="SSF51735">
    <property type="entry name" value="NAD(P)-binding Rossmann-fold domains"/>
    <property type="match status" value="1"/>
</dbReference>
<dbReference type="InterPro" id="IPR006139">
    <property type="entry name" value="D-isomer_2_OHA_DH_cat_dom"/>
</dbReference>
<dbReference type="GO" id="GO:0051287">
    <property type="term" value="F:NAD binding"/>
    <property type="evidence" value="ECO:0007669"/>
    <property type="project" value="InterPro"/>
</dbReference>
<dbReference type="Pfam" id="PF02826">
    <property type="entry name" value="2-Hacid_dh_C"/>
    <property type="match status" value="1"/>
</dbReference>
<feature type="domain" description="D-isomer specific 2-hydroxyacid dehydrogenase catalytic" evidence="4">
    <location>
        <begin position="8"/>
        <end position="327"/>
    </location>
</feature>
<dbReference type="EMBL" id="AWQU01000084">
    <property type="protein sequence ID" value="KFB07417.1"/>
    <property type="molecule type" value="Genomic_DNA"/>
</dbReference>
<evidence type="ECO:0000313" key="7">
    <source>
        <dbReference type="Proteomes" id="UP000028523"/>
    </source>
</evidence>
<dbReference type="RefSeq" id="WP_036452280.1">
    <property type="nucleotide sequence ID" value="NZ_AWQU01000084.1"/>
</dbReference>
<dbReference type="Pfam" id="PF00389">
    <property type="entry name" value="2-Hacid_dh"/>
    <property type="match status" value="1"/>
</dbReference>
<evidence type="ECO:0000313" key="6">
    <source>
        <dbReference type="EMBL" id="KFB07417.1"/>
    </source>
</evidence>
<evidence type="ECO:0000256" key="1">
    <source>
        <dbReference type="ARBA" id="ARBA00005854"/>
    </source>
</evidence>